<keyword evidence="2" id="KW-1185">Reference proteome</keyword>
<protein>
    <submittedName>
        <fullName evidence="1">Uncharacterized protein</fullName>
    </submittedName>
</protein>
<sequence>MLEGFAARNPNLTLGHAYPGLVRTNLGNAKDSPLWMKASTKAIMGLVYPFTVSVRDCGEYLLYGILDSMRTPGAWRITNDGSDLGKKNYYGSEQEREMLWKHTVEITRIKEMP</sequence>
<proteinExistence type="predicted"/>
<reference evidence="1 2" key="1">
    <citation type="submission" date="2024-01" db="EMBL/GenBank/DDBJ databases">
        <title>A draft genome for the cacao thread blight pathogen Marasmiellus scandens.</title>
        <authorList>
            <person name="Baruah I.K."/>
            <person name="Leung J."/>
            <person name="Bukari Y."/>
            <person name="Amoako-Attah I."/>
            <person name="Meinhardt L.W."/>
            <person name="Bailey B.A."/>
            <person name="Cohen S.P."/>
        </authorList>
    </citation>
    <scope>NUCLEOTIDE SEQUENCE [LARGE SCALE GENOMIC DNA]</scope>
    <source>
        <strain evidence="1 2">GH-19</strain>
    </source>
</reference>
<name>A0ABR1IWN7_9AGAR</name>
<dbReference type="EMBL" id="JBANRG010000055">
    <property type="protein sequence ID" value="KAK7443173.1"/>
    <property type="molecule type" value="Genomic_DNA"/>
</dbReference>
<accession>A0ABR1IWN7</accession>
<comment type="caution">
    <text evidence="1">The sequence shown here is derived from an EMBL/GenBank/DDBJ whole genome shotgun (WGS) entry which is preliminary data.</text>
</comment>
<organism evidence="1 2">
    <name type="scientific">Marasmiellus scandens</name>
    <dbReference type="NCBI Taxonomy" id="2682957"/>
    <lineage>
        <taxon>Eukaryota</taxon>
        <taxon>Fungi</taxon>
        <taxon>Dikarya</taxon>
        <taxon>Basidiomycota</taxon>
        <taxon>Agaricomycotina</taxon>
        <taxon>Agaricomycetes</taxon>
        <taxon>Agaricomycetidae</taxon>
        <taxon>Agaricales</taxon>
        <taxon>Marasmiineae</taxon>
        <taxon>Omphalotaceae</taxon>
        <taxon>Marasmiellus</taxon>
    </lineage>
</organism>
<evidence type="ECO:0000313" key="2">
    <source>
        <dbReference type="Proteomes" id="UP001498398"/>
    </source>
</evidence>
<gene>
    <name evidence="1" type="ORF">VKT23_015771</name>
</gene>
<evidence type="ECO:0000313" key="1">
    <source>
        <dbReference type="EMBL" id="KAK7443173.1"/>
    </source>
</evidence>
<dbReference type="Proteomes" id="UP001498398">
    <property type="component" value="Unassembled WGS sequence"/>
</dbReference>